<gene>
    <name evidence="1" type="ORF">GCM10011519_24880</name>
</gene>
<dbReference type="AlphaFoldDB" id="A0A917BNF5"/>
<organism evidence="1 2">
    <name type="scientific">Marmoricola endophyticus</name>
    <dbReference type="NCBI Taxonomy" id="2040280"/>
    <lineage>
        <taxon>Bacteria</taxon>
        <taxon>Bacillati</taxon>
        <taxon>Actinomycetota</taxon>
        <taxon>Actinomycetes</taxon>
        <taxon>Propionibacteriales</taxon>
        <taxon>Nocardioidaceae</taxon>
        <taxon>Marmoricola</taxon>
    </lineage>
</organism>
<accession>A0A917BNF5</accession>
<evidence type="ECO:0000313" key="1">
    <source>
        <dbReference type="EMBL" id="GGF49904.1"/>
    </source>
</evidence>
<dbReference type="EMBL" id="BMKQ01000001">
    <property type="protein sequence ID" value="GGF49904.1"/>
    <property type="molecule type" value="Genomic_DNA"/>
</dbReference>
<name>A0A917BNF5_9ACTN</name>
<sequence length="335" mass="37668">MSDRTLRIGTFDYDTTHALLDGSVRLETDGLDGVGGTEVRTYPTLPDVFEAFIDGETDVSELGLTFLLRAIEAGAPYVALPIFPNRVFRHSSLFVNAASGIESPADLVGRTIGEFRLFGQDSGVWAKGILADEYGVRPQDSRWVIAGLDRPASPFGFTTHPVPDDVDLTVVEDRSLDEMLLSGEIDALVTANVPPSALEGRPEVRRLFPDYPAVERDWYERTRLFPIMHTVAVRRDLLEELPGLARAAYDAFSAAKKQAADRYRRMRLLYQVTTMLPWANDLMDRDLALLGEDWWPYGITANRSELETYLRYHHEQGLSRQWSVEELFEPGLLDS</sequence>
<reference evidence="1" key="1">
    <citation type="journal article" date="2014" name="Int. J. Syst. Evol. Microbiol.">
        <title>Complete genome sequence of Corynebacterium casei LMG S-19264T (=DSM 44701T), isolated from a smear-ripened cheese.</title>
        <authorList>
            <consortium name="US DOE Joint Genome Institute (JGI-PGF)"/>
            <person name="Walter F."/>
            <person name="Albersmeier A."/>
            <person name="Kalinowski J."/>
            <person name="Ruckert C."/>
        </authorList>
    </citation>
    <scope>NUCLEOTIDE SEQUENCE</scope>
    <source>
        <strain evidence="1">CGMCC 1.16067</strain>
    </source>
</reference>
<dbReference type="SUPFAM" id="SSF53850">
    <property type="entry name" value="Periplasmic binding protein-like II"/>
    <property type="match status" value="1"/>
</dbReference>
<evidence type="ECO:0000313" key="2">
    <source>
        <dbReference type="Proteomes" id="UP000649179"/>
    </source>
</evidence>
<dbReference type="Gene3D" id="3.40.190.10">
    <property type="entry name" value="Periplasmic binding protein-like II"/>
    <property type="match status" value="2"/>
</dbReference>
<proteinExistence type="predicted"/>
<protein>
    <submittedName>
        <fullName evidence="1">4,5-dihydroxyphthalate decarboxylase</fullName>
    </submittedName>
</protein>
<comment type="caution">
    <text evidence="1">The sequence shown here is derived from an EMBL/GenBank/DDBJ whole genome shotgun (WGS) entry which is preliminary data.</text>
</comment>
<dbReference type="Proteomes" id="UP000649179">
    <property type="component" value="Unassembled WGS sequence"/>
</dbReference>
<reference evidence="1" key="2">
    <citation type="submission" date="2020-09" db="EMBL/GenBank/DDBJ databases">
        <authorList>
            <person name="Sun Q."/>
            <person name="Zhou Y."/>
        </authorList>
    </citation>
    <scope>NUCLEOTIDE SEQUENCE</scope>
    <source>
        <strain evidence="1">CGMCC 1.16067</strain>
    </source>
</reference>
<keyword evidence="2" id="KW-1185">Reference proteome</keyword>
<dbReference type="RefSeq" id="WP_188780058.1">
    <property type="nucleotide sequence ID" value="NZ_BMKQ01000001.1"/>
</dbReference>